<evidence type="ECO:0000313" key="2">
    <source>
        <dbReference type="Proteomes" id="UP001239213"/>
    </source>
</evidence>
<protein>
    <submittedName>
        <fullName evidence="1">Uncharacterized protein</fullName>
    </submittedName>
</protein>
<name>A0AAI9XVM3_9PEZI</name>
<comment type="caution">
    <text evidence="1">The sequence shown here is derived from an EMBL/GenBank/DDBJ whole genome shotgun (WGS) entry which is preliminary data.</text>
</comment>
<proteinExistence type="predicted"/>
<dbReference type="Proteomes" id="UP001239213">
    <property type="component" value="Unassembled WGS sequence"/>
</dbReference>
<reference evidence="1" key="1">
    <citation type="submission" date="2016-11" db="EMBL/GenBank/DDBJ databases">
        <title>The genome sequence of Colletotrichum cuscutae.</title>
        <authorList>
            <person name="Baroncelli R."/>
        </authorList>
    </citation>
    <scope>NUCLEOTIDE SEQUENCE</scope>
    <source>
        <strain evidence="1">IMI 304802</strain>
    </source>
</reference>
<keyword evidence="2" id="KW-1185">Reference proteome</keyword>
<sequence length="133" mass="15202">MCQGIQTTMSCGHTIFTHSINCDSVHCQQQQQPQLQPVFLNDSCSACHRPASYAQNRARHEAEHAVLMGEYMRADAAGDEDGMRRARRAMLEHTRLLRQRNFVIQKPQDASYTKCPLEPRYELQESKTALPIN</sequence>
<evidence type="ECO:0000313" key="1">
    <source>
        <dbReference type="EMBL" id="KAK1465529.1"/>
    </source>
</evidence>
<gene>
    <name evidence="1" type="ORF">CCUS01_07647</name>
</gene>
<dbReference type="AlphaFoldDB" id="A0AAI9XVM3"/>
<accession>A0AAI9XVM3</accession>
<organism evidence="1 2">
    <name type="scientific">Colletotrichum cuscutae</name>
    <dbReference type="NCBI Taxonomy" id="1209917"/>
    <lineage>
        <taxon>Eukaryota</taxon>
        <taxon>Fungi</taxon>
        <taxon>Dikarya</taxon>
        <taxon>Ascomycota</taxon>
        <taxon>Pezizomycotina</taxon>
        <taxon>Sordariomycetes</taxon>
        <taxon>Hypocreomycetidae</taxon>
        <taxon>Glomerellales</taxon>
        <taxon>Glomerellaceae</taxon>
        <taxon>Colletotrichum</taxon>
        <taxon>Colletotrichum acutatum species complex</taxon>
    </lineage>
</organism>
<dbReference type="EMBL" id="MPDP01000262">
    <property type="protein sequence ID" value="KAK1465529.1"/>
    <property type="molecule type" value="Genomic_DNA"/>
</dbReference>